<feature type="coiled-coil region" evidence="14">
    <location>
        <begin position="1130"/>
        <end position="1157"/>
    </location>
</feature>
<dbReference type="CDD" id="cd00130">
    <property type="entry name" value="PAS"/>
    <property type="match status" value="6"/>
</dbReference>
<dbReference type="FunFam" id="3.30.565.10:FF:000006">
    <property type="entry name" value="Sensor histidine kinase WalK"/>
    <property type="match status" value="1"/>
</dbReference>
<dbReference type="InterPro" id="IPR000014">
    <property type="entry name" value="PAS"/>
</dbReference>
<feature type="domain" description="PAS" evidence="16">
    <location>
        <begin position="1263"/>
        <end position="1335"/>
    </location>
</feature>
<keyword evidence="10" id="KW-0547">Nucleotide-binding</keyword>
<dbReference type="InterPro" id="IPR052162">
    <property type="entry name" value="Sensor_kinase/Photoreceptor"/>
</dbReference>
<dbReference type="Pfam" id="PF08448">
    <property type="entry name" value="PAS_4"/>
    <property type="match status" value="2"/>
</dbReference>
<dbReference type="InterPro" id="IPR003594">
    <property type="entry name" value="HATPase_dom"/>
</dbReference>
<keyword evidence="9" id="KW-0677">Repeat</keyword>
<keyword evidence="8" id="KW-0812">Transmembrane</keyword>
<evidence type="ECO:0000256" key="1">
    <source>
        <dbReference type="ARBA" id="ARBA00000085"/>
    </source>
</evidence>
<dbReference type="EC" id="2.7.13.3" evidence="3"/>
<dbReference type="SMART" id="SM00388">
    <property type="entry name" value="HisKA"/>
    <property type="match status" value="1"/>
</dbReference>
<feature type="domain" description="PAS" evidence="16">
    <location>
        <begin position="1146"/>
        <end position="1197"/>
    </location>
</feature>
<dbReference type="InterPro" id="IPR005467">
    <property type="entry name" value="His_kinase_dom"/>
</dbReference>
<dbReference type="SMART" id="SM00091">
    <property type="entry name" value="PAS"/>
    <property type="match status" value="7"/>
</dbReference>
<feature type="domain" description="PAC" evidence="17">
    <location>
        <begin position="329"/>
        <end position="383"/>
    </location>
</feature>
<dbReference type="SUPFAM" id="SSF55781">
    <property type="entry name" value="GAF domain-like"/>
    <property type="match status" value="1"/>
</dbReference>
<reference evidence="18 19" key="1">
    <citation type="submission" date="2018-06" db="EMBL/GenBank/DDBJ databases">
        <title>Genomic Encyclopedia of Archaeal and Bacterial Type Strains, Phase II (KMG-II): from individual species to whole genera.</title>
        <authorList>
            <person name="Goeker M."/>
        </authorList>
    </citation>
    <scope>NUCLEOTIDE SEQUENCE [LARGE SCALE GENOMIC DNA]</scope>
    <source>
        <strain evidence="18 19">T4</strain>
    </source>
</reference>
<dbReference type="PRINTS" id="PR00344">
    <property type="entry name" value="BCTRLSENSOR"/>
</dbReference>
<evidence type="ECO:0000256" key="9">
    <source>
        <dbReference type="ARBA" id="ARBA00022737"/>
    </source>
</evidence>
<dbReference type="InterPro" id="IPR013655">
    <property type="entry name" value="PAS_fold_3"/>
</dbReference>
<evidence type="ECO:0000256" key="13">
    <source>
        <dbReference type="ARBA" id="ARBA00023136"/>
    </source>
</evidence>
<feature type="domain" description="Histidine kinase" evidence="15">
    <location>
        <begin position="1417"/>
        <end position="1631"/>
    </location>
</feature>
<dbReference type="GO" id="GO:0005886">
    <property type="term" value="C:plasma membrane"/>
    <property type="evidence" value="ECO:0007669"/>
    <property type="project" value="UniProtKB-SubCell"/>
</dbReference>
<keyword evidence="13" id="KW-0472">Membrane</keyword>
<dbReference type="Gene3D" id="2.10.70.100">
    <property type="match status" value="1"/>
</dbReference>
<comment type="caution">
    <text evidence="18">The sequence shown here is derived from an EMBL/GenBank/DDBJ whole genome shotgun (WGS) entry which is preliminary data.</text>
</comment>
<evidence type="ECO:0000256" key="14">
    <source>
        <dbReference type="SAM" id="Coils"/>
    </source>
</evidence>
<keyword evidence="12" id="KW-1133">Transmembrane helix</keyword>
<feature type="domain" description="PAC" evidence="17">
    <location>
        <begin position="1340"/>
        <end position="1392"/>
    </location>
</feature>
<keyword evidence="5" id="KW-0997">Cell inner membrane</keyword>
<dbReference type="Pfam" id="PF02518">
    <property type="entry name" value="HATPase_c"/>
    <property type="match status" value="1"/>
</dbReference>
<sequence>MHYQDYSSLFYHNPLPNWIYEIQSMRILDVNDAALSHYGYSKEEFLSMTIKQLRPKEEVPKLISAHSDIDQKSGNIRFGTFKHQKKNGEIMLMEVHGHKVIFQGLEAIMVSCLDVTEKERQLKELEDSKALIQEATSIAKLGYWSTDLRTNEFIWSEEVYKIWEVDPQVFKPDFDIFYQSIHADDRTEFDYLQPLALSGERSFDFVHRIYTPSGKIKWVHEKGRVKFDEKGVPISFSGTAQDITAQKEEEQHLKLLESVITHTDDIVMITEAEPLESPGPRIQYVNQAFTKLTGYTLEEVKGQSPRILQGPKSDLSELGRLKKALQNWESCEITTINYKKNGEEFWVNLAVTPVANEKGWFTHWIAIERDVTKEKQKQLRKELLTKISTAFSEKSDLQSALNQVCDLVSEFANLTLCEVWLPDIHQKNLRLLGKSVRLEISKLFYADEEQIGQIAMGKGLPGMVLKNGSAQFWNHQDKASKFFRKNAAKQTGLKSAFGIPLRYQNEVIGVMILGTNSDGAFLSNQMILLEQLETFLGVEIYRKRIENDLHHLFESLPDLVCLMDFQGHFIKINQAGCELLGYSENDIQGKPFNEFVHPADKEYSMRHFAKLVEKGGEILKFENRVITRSGKAVWLDWHGNAILEDGLIYATAKNISEEKKLRQIVDDASHLARIGGWEIDQSTGEVYWSPVIHEIHETDPDFFNPDLATGINFYREDYQEIVASIISKAQKTEETFEFEAAIITAKGNEKWVKCIGRSEILRGECIRVFGSFQDITQLKTTQFQLHSLSNDLPGVVFQYFMFPDGTDRLQSVSQAARKIWEISPEDCEKDTQIIWNQIKAGGDYEQVLKDIQHSLSNQTQWHSKWRNILPSGEIRWHEGFGTPYFFPDQTIMFNSMVFDITDEVKSKMLYEETSELAKIGSWELDLSKSDTSEFMYWSPMVKKILEVNPDYNPSLSGGYEFYTPDSYGKIKKAVETLIATGTSFDEELMVKTAKGNFRWVRCIGEGEFIQGNCVRIFGSYQDIQDKKSLDIRMSEILGSISDAFYAMDSQWNFTYFNKEAELLLQRKKEEVIGENIWEVFPAARGTVLQKLYQRVADTGQNESFEYFYPGDNCWYDVNAYASQNGVSVYFKNIDERKRAAEELKKAYEERNEILESIGDAFFAVDNDWIVTYWNRVAEQVLFKNKEEILGKNLWVEYADAVDSDFYRMYHRAKETNEILSFEEHYPTLGKWFEVTAYPSPKGLSVYFKDVTLRKATDLIIREANERFERVTEATTDAIWDWDISKDIYYRGNGFQRLFGYEPQKILKRTDFWKDNFHPEDIDLIKESVEEALANPETRLWELEYRILHPSGTTKTVLDKGIIIRDDQGKPIRMVGAITDITYRKEYERELKRLNADLIKNIYDLQLANEELEQFAFITSHDLQEPLRMISSFMDQLRRKYGDQLDDRAHQYIHYAIDGAKRMKHIILDLLEYSRAGRLKEPDEIVDPNLIVEDYLVLRKKIIQEKSAQISYDPLPKIKTAKVPLTQVFHCLLDNAIKYSKPDIAPQIFVSVREMEDAWQFMVQDNGIGIDPEFFHKIFVIFQRLHNREEFEGTGIGLALVKKQIESRGGKVWVESEVGKGSTFYFSLKKETNTSEPNQLNLS</sequence>
<dbReference type="SMART" id="SM00065">
    <property type="entry name" value="GAF"/>
    <property type="match status" value="1"/>
</dbReference>
<dbReference type="InterPro" id="IPR035965">
    <property type="entry name" value="PAS-like_dom_sf"/>
</dbReference>
<keyword evidence="19" id="KW-1185">Reference proteome</keyword>
<dbReference type="SUPFAM" id="SSF55785">
    <property type="entry name" value="PYP-like sensor domain (PAS domain)"/>
    <property type="match status" value="10"/>
</dbReference>
<dbReference type="SUPFAM" id="SSF55874">
    <property type="entry name" value="ATPase domain of HSP90 chaperone/DNA topoisomerase II/histidine kinase"/>
    <property type="match status" value="1"/>
</dbReference>
<dbReference type="SMART" id="SM00086">
    <property type="entry name" value="PAC"/>
    <property type="match status" value="7"/>
</dbReference>
<dbReference type="InterPro" id="IPR004358">
    <property type="entry name" value="Sig_transdc_His_kin-like_C"/>
</dbReference>
<dbReference type="InterPro" id="IPR036890">
    <property type="entry name" value="HATPase_C_sf"/>
</dbReference>
<dbReference type="PROSITE" id="PS50113">
    <property type="entry name" value="PAC"/>
    <property type="match status" value="3"/>
</dbReference>
<feature type="domain" description="PAS" evidence="16">
    <location>
        <begin position="1029"/>
        <end position="1099"/>
    </location>
</feature>
<evidence type="ECO:0000259" key="17">
    <source>
        <dbReference type="PROSITE" id="PS50113"/>
    </source>
</evidence>
<dbReference type="InterPro" id="IPR036097">
    <property type="entry name" value="HisK_dim/P_sf"/>
</dbReference>
<dbReference type="Gene3D" id="1.10.287.130">
    <property type="match status" value="1"/>
</dbReference>
<keyword evidence="6" id="KW-0597">Phosphoprotein</keyword>
<gene>
    <name evidence="18" type="ORF">CLV31_105229</name>
</gene>
<keyword evidence="4" id="KW-1003">Cell membrane</keyword>
<dbReference type="Pfam" id="PF08447">
    <property type="entry name" value="PAS_3"/>
    <property type="match status" value="5"/>
</dbReference>
<dbReference type="InterPro" id="IPR001610">
    <property type="entry name" value="PAC"/>
</dbReference>
<dbReference type="InterPro" id="IPR013656">
    <property type="entry name" value="PAS_4"/>
</dbReference>
<protein>
    <recommendedName>
        <fullName evidence="3">histidine kinase</fullName>
        <ecNumber evidence="3">2.7.13.3</ecNumber>
    </recommendedName>
</protein>
<dbReference type="GO" id="GO:0000166">
    <property type="term" value="F:nucleotide binding"/>
    <property type="evidence" value="ECO:0007669"/>
    <property type="project" value="UniProtKB-KW"/>
</dbReference>
<feature type="domain" description="PAC" evidence="17">
    <location>
        <begin position="203"/>
        <end position="255"/>
    </location>
</feature>
<dbReference type="Pfam" id="PF00512">
    <property type="entry name" value="HisKA"/>
    <property type="match status" value="1"/>
</dbReference>
<evidence type="ECO:0000313" key="19">
    <source>
        <dbReference type="Proteomes" id="UP000248917"/>
    </source>
</evidence>
<dbReference type="PROSITE" id="PS50109">
    <property type="entry name" value="HIS_KIN"/>
    <property type="match status" value="1"/>
</dbReference>
<evidence type="ECO:0000313" key="18">
    <source>
        <dbReference type="EMBL" id="PZV84002.1"/>
    </source>
</evidence>
<evidence type="ECO:0000256" key="2">
    <source>
        <dbReference type="ARBA" id="ARBA00004429"/>
    </source>
</evidence>
<dbReference type="PROSITE" id="PS50112">
    <property type="entry name" value="PAS"/>
    <property type="match status" value="5"/>
</dbReference>
<evidence type="ECO:0000259" key="16">
    <source>
        <dbReference type="PROSITE" id="PS50112"/>
    </source>
</evidence>
<dbReference type="Pfam" id="PF13426">
    <property type="entry name" value="PAS_9"/>
    <property type="match status" value="2"/>
</dbReference>
<dbReference type="PANTHER" id="PTHR43304">
    <property type="entry name" value="PHYTOCHROME-LIKE PROTEIN CPH1"/>
    <property type="match status" value="1"/>
</dbReference>
<evidence type="ECO:0000256" key="11">
    <source>
        <dbReference type="ARBA" id="ARBA00022777"/>
    </source>
</evidence>
<dbReference type="GO" id="GO:0000155">
    <property type="term" value="F:phosphorelay sensor kinase activity"/>
    <property type="evidence" value="ECO:0007669"/>
    <property type="project" value="InterPro"/>
</dbReference>
<organism evidence="18 19">
    <name type="scientific">Algoriphagus aquaeductus</name>
    <dbReference type="NCBI Taxonomy" id="475299"/>
    <lineage>
        <taxon>Bacteria</taxon>
        <taxon>Pseudomonadati</taxon>
        <taxon>Bacteroidota</taxon>
        <taxon>Cytophagia</taxon>
        <taxon>Cytophagales</taxon>
        <taxon>Cyclobacteriaceae</taxon>
        <taxon>Algoriphagus</taxon>
    </lineage>
</organism>
<dbReference type="NCBIfam" id="TIGR00229">
    <property type="entry name" value="sensory_box"/>
    <property type="match status" value="6"/>
</dbReference>
<dbReference type="InterPro" id="IPR029016">
    <property type="entry name" value="GAF-like_dom_sf"/>
</dbReference>
<name>A0A326RVR4_9BACT</name>
<dbReference type="FunFam" id="2.10.70.100:FF:000001">
    <property type="entry name" value="Sensory transduction histidine kinase"/>
    <property type="match status" value="1"/>
</dbReference>
<feature type="domain" description="PAS" evidence="16">
    <location>
        <begin position="545"/>
        <end position="615"/>
    </location>
</feature>
<evidence type="ECO:0000256" key="7">
    <source>
        <dbReference type="ARBA" id="ARBA00022679"/>
    </source>
</evidence>
<evidence type="ECO:0000256" key="4">
    <source>
        <dbReference type="ARBA" id="ARBA00022475"/>
    </source>
</evidence>
<dbReference type="InterPro" id="IPR003018">
    <property type="entry name" value="GAF"/>
</dbReference>
<evidence type="ECO:0000256" key="6">
    <source>
        <dbReference type="ARBA" id="ARBA00022553"/>
    </source>
</evidence>
<keyword evidence="11" id="KW-0418">Kinase</keyword>
<dbReference type="Pfam" id="PF13185">
    <property type="entry name" value="GAF_2"/>
    <property type="match status" value="1"/>
</dbReference>
<dbReference type="OrthoDB" id="9124519at2"/>
<keyword evidence="14" id="KW-0175">Coiled coil</keyword>
<comment type="catalytic activity">
    <reaction evidence="1">
        <text>ATP + protein L-histidine = ADP + protein N-phospho-L-histidine.</text>
        <dbReference type="EC" id="2.7.13.3"/>
    </reaction>
</comment>
<keyword evidence="7" id="KW-0808">Transferase</keyword>
<comment type="subcellular location">
    <subcellularLocation>
        <location evidence="2">Cell inner membrane</location>
        <topology evidence="2">Multi-pass membrane protein</topology>
    </subcellularLocation>
</comment>
<dbReference type="Gene3D" id="3.30.450.20">
    <property type="entry name" value="PAS domain"/>
    <property type="match status" value="10"/>
</dbReference>
<dbReference type="Gene3D" id="3.30.450.40">
    <property type="match status" value="1"/>
</dbReference>
<dbReference type="PANTHER" id="PTHR43304:SF1">
    <property type="entry name" value="PAC DOMAIN-CONTAINING PROTEIN"/>
    <property type="match status" value="1"/>
</dbReference>
<evidence type="ECO:0000259" key="15">
    <source>
        <dbReference type="PROSITE" id="PS50109"/>
    </source>
</evidence>
<dbReference type="CDD" id="cd00082">
    <property type="entry name" value="HisKA"/>
    <property type="match status" value="1"/>
</dbReference>
<evidence type="ECO:0000256" key="12">
    <source>
        <dbReference type="ARBA" id="ARBA00022989"/>
    </source>
</evidence>
<dbReference type="EMBL" id="QKTX01000005">
    <property type="protein sequence ID" value="PZV84002.1"/>
    <property type="molecule type" value="Genomic_DNA"/>
</dbReference>
<feature type="domain" description="PAS" evidence="16">
    <location>
        <begin position="252"/>
        <end position="304"/>
    </location>
</feature>
<evidence type="ECO:0000256" key="5">
    <source>
        <dbReference type="ARBA" id="ARBA00022519"/>
    </source>
</evidence>
<dbReference type="InterPro" id="IPR000700">
    <property type="entry name" value="PAS-assoc_C"/>
</dbReference>
<dbReference type="RefSeq" id="WP_111392601.1">
    <property type="nucleotide sequence ID" value="NZ_QKTX01000005.1"/>
</dbReference>
<dbReference type="Gene3D" id="3.30.565.10">
    <property type="entry name" value="Histidine kinase-like ATPase, C-terminal domain"/>
    <property type="match status" value="1"/>
</dbReference>
<evidence type="ECO:0000256" key="10">
    <source>
        <dbReference type="ARBA" id="ARBA00022741"/>
    </source>
</evidence>
<dbReference type="InterPro" id="IPR003661">
    <property type="entry name" value="HisK_dim/P_dom"/>
</dbReference>
<proteinExistence type="predicted"/>
<accession>A0A326RVR4</accession>
<dbReference type="SUPFAM" id="SSF47384">
    <property type="entry name" value="Homodimeric domain of signal transducing histidine kinase"/>
    <property type="match status" value="1"/>
</dbReference>
<evidence type="ECO:0000256" key="3">
    <source>
        <dbReference type="ARBA" id="ARBA00012438"/>
    </source>
</evidence>
<evidence type="ECO:0000256" key="8">
    <source>
        <dbReference type="ARBA" id="ARBA00022692"/>
    </source>
</evidence>
<dbReference type="SMART" id="SM00387">
    <property type="entry name" value="HATPase_c"/>
    <property type="match status" value="1"/>
</dbReference>
<dbReference type="Proteomes" id="UP000248917">
    <property type="component" value="Unassembled WGS sequence"/>
</dbReference>